<feature type="compositionally biased region" description="Basic residues" evidence="1">
    <location>
        <begin position="571"/>
        <end position="588"/>
    </location>
</feature>
<evidence type="ECO:0000313" key="5">
    <source>
        <dbReference type="Proteomes" id="UP000324800"/>
    </source>
</evidence>
<evidence type="ECO:0000256" key="2">
    <source>
        <dbReference type="SAM" id="Phobius"/>
    </source>
</evidence>
<protein>
    <submittedName>
        <fullName evidence="4">Uncharacterized protein</fullName>
    </submittedName>
</protein>
<sequence length="611" mass="69269">MLIVVVFVLVITSRSSGDILEKSTTPISNANSKLGVDKFNQKNIFNTVPEFIFYMFRQLSDGKFLRYKLYPDAGLQIEDILVQNGSMRLSGFNREKIIAEIINLCTVLLPVLVLFAGIVLFLIIWIISQCAQCCFCKSAVPICNIKCWGEDGPTKGCVCCTKGTFGVLTVLIICTLALFGFSFFILVPSVQQLGEQMRKFDKNVNNIIDILQGVENVTNQFVESVSTVPVLKKGVTDIKNNVNKLTRLMNIVKYPLNGLTRKLNIYQLASYALIGVLIIFVVILVIQICCCGCAPKSCCLGCCQCCNLSVSVIIGFLVTLLACAGAVLFEFSGFIYYSRYNSNYRFDKKPEPINIEKETETDIEKFIHSGLSIIKFTHFGVLDLLAKNDSYKYATNKIGAFKISQDDYYDLITYYLGGTVNLPEGKEGLRKKDDQFVTSVIHELFRYIRNITYDIYTKNVIQGTCPQSTQSAVDEADEDQYDQQAEKERECQLNMYMNKGDDLPDAIITRLRTDMKVVSTLLILWVSAILYLLFMIFDVICLGVGRNLWPSIVVLNGIPVSEQTAREEKEKKKKNKEKEKKKKRLQKRQQKEQQQVQDPKYVKFEELEPKL</sequence>
<feature type="compositionally biased region" description="Basic and acidic residues" evidence="1">
    <location>
        <begin position="600"/>
        <end position="611"/>
    </location>
</feature>
<feature type="transmembrane region" description="Helical" evidence="2">
    <location>
        <begin position="268"/>
        <end position="288"/>
    </location>
</feature>
<feature type="region of interest" description="Disordered" evidence="1">
    <location>
        <begin position="564"/>
        <end position="611"/>
    </location>
</feature>
<accession>A0A5J4W2Q3</accession>
<feature type="signal peptide" evidence="3">
    <location>
        <begin position="1"/>
        <end position="17"/>
    </location>
</feature>
<dbReference type="AlphaFoldDB" id="A0A5J4W2Q3"/>
<keyword evidence="2" id="KW-0472">Membrane</keyword>
<dbReference type="EMBL" id="SNRW01003862">
    <property type="protein sequence ID" value="KAA6388743.1"/>
    <property type="molecule type" value="Genomic_DNA"/>
</dbReference>
<evidence type="ECO:0000256" key="3">
    <source>
        <dbReference type="SAM" id="SignalP"/>
    </source>
</evidence>
<reference evidence="4 5" key="1">
    <citation type="submission" date="2019-03" db="EMBL/GenBank/DDBJ databases">
        <title>Single cell metagenomics reveals metabolic interactions within the superorganism composed of flagellate Streblomastix strix and complex community of Bacteroidetes bacteria on its surface.</title>
        <authorList>
            <person name="Treitli S.C."/>
            <person name="Kolisko M."/>
            <person name="Husnik F."/>
            <person name="Keeling P."/>
            <person name="Hampl V."/>
        </authorList>
    </citation>
    <scope>NUCLEOTIDE SEQUENCE [LARGE SCALE GENOMIC DNA]</scope>
    <source>
        <strain evidence="4">ST1C</strain>
    </source>
</reference>
<proteinExistence type="predicted"/>
<dbReference type="Proteomes" id="UP000324800">
    <property type="component" value="Unassembled WGS sequence"/>
</dbReference>
<keyword evidence="2" id="KW-1133">Transmembrane helix</keyword>
<feature type="chain" id="PRO_5023923724" evidence="3">
    <location>
        <begin position="18"/>
        <end position="611"/>
    </location>
</feature>
<feature type="transmembrane region" description="Helical" evidence="2">
    <location>
        <begin position="308"/>
        <end position="337"/>
    </location>
</feature>
<keyword evidence="3" id="KW-0732">Signal</keyword>
<feature type="transmembrane region" description="Helical" evidence="2">
    <location>
        <begin position="165"/>
        <end position="190"/>
    </location>
</feature>
<name>A0A5J4W2Q3_9EUKA</name>
<comment type="caution">
    <text evidence="4">The sequence shown here is derived from an EMBL/GenBank/DDBJ whole genome shotgun (WGS) entry which is preliminary data.</text>
</comment>
<evidence type="ECO:0000256" key="1">
    <source>
        <dbReference type="SAM" id="MobiDB-lite"/>
    </source>
</evidence>
<keyword evidence="2" id="KW-0812">Transmembrane</keyword>
<organism evidence="4 5">
    <name type="scientific">Streblomastix strix</name>
    <dbReference type="NCBI Taxonomy" id="222440"/>
    <lineage>
        <taxon>Eukaryota</taxon>
        <taxon>Metamonada</taxon>
        <taxon>Preaxostyla</taxon>
        <taxon>Oxymonadida</taxon>
        <taxon>Streblomastigidae</taxon>
        <taxon>Streblomastix</taxon>
    </lineage>
</organism>
<evidence type="ECO:0000313" key="4">
    <source>
        <dbReference type="EMBL" id="KAA6388743.1"/>
    </source>
</evidence>
<feature type="transmembrane region" description="Helical" evidence="2">
    <location>
        <begin position="517"/>
        <end position="537"/>
    </location>
</feature>
<gene>
    <name evidence="4" type="ORF">EZS28_015730</name>
</gene>
<feature type="transmembrane region" description="Helical" evidence="2">
    <location>
        <begin position="97"/>
        <end position="127"/>
    </location>
</feature>